<feature type="region of interest" description="Disordered" evidence="5">
    <location>
        <begin position="1"/>
        <end position="68"/>
    </location>
</feature>
<evidence type="ECO:0000256" key="1">
    <source>
        <dbReference type="ARBA" id="ARBA00022723"/>
    </source>
</evidence>
<evidence type="ECO:0000259" key="6">
    <source>
        <dbReference type="PROSITE" id="PS50089"/>
    </source>
</evidence>
<dbReference type="SUPFAM" id="SSF57850">
    <property type="entry name" value="RING/U-box"/>
    <property type="match status" value="1"/>
</dbReference>
<dbReference type="Proteomes" id="UP000218231">
    <property type="component" value="Unassembled WGS sequence"/>
</dbReference>
<dbReference type="Pfam" id="PF25447">
    <property type="entry name" value="RING_ZNF598"/>
    <property type="match status" value="1"/>
</dbReference>
<dbReference type="GO" id="GO:0061630">
    <property type="term" value="F:ubiquitin protein ligase activity"/>
    <property type="evidence" value="ECO:0007669"/>
    <property type="project" value="InterPro"/>
</dbReference>
<name>A0A2A2LMJ6_9BILA</name>
<keyword evidence="2 4" id="KW-0863">Zinc-finger</keyword>
<evidence type="ECO:0000313" key="7">
    <source>
        <dbReference type="EMBL" id="PAV87471.1"/>
    </source>
</evidence>
<dbReference type="PANTHER" id="PTHR22938:SF0">
    <property type="entry name" value="E3 UBIQUITIN-PROTEIN LIGASE ZNF598"/>
    <property type="match status" value="1"/>
</dbReference>
<gene>
    <name evidence="7" type="ORF">WR25_18610</name>
</gene>
<feature type="compositionally biased region" description="Basic and acidic residues" evidence="5">
    <location>
        <begin position="1"/>
        <end position="31"/>
    </location>
</feature>
<dbReference type="OrthoDB" id="3838338at2759"/>
<feature type="region of interest" description="Disordered" evidence="5">
    <location>
        <begin position="377"/>
        <end position="452"/>
    </location>
</feature>
<dbReference type="Gene3D" id="3.30.40.10">
    <property type="entry name" value="Zinc/RING finger domain, C3HC4 (zinc finger)"/>
    <property type="match status" value="1"/>
</dbReference>
<dbReference type="GO" id="GO:0008270">
    <property type="term" value="F:zinc ion binding"/>
    <property type="evidence" value="ECO:0007669"/>
    <property type="project" value="UniProtKB-KW"/>
</dbReference>
<dbReference type="PANTHER" id="PTHR22938">
    <property type="entry name" value="ZINC FINGER PROTEIN 598"/>
    <property type="match status" value="1"/>
</dbReference>
<dbReference type="PROSITE" id="PS50089">
    <property type="entry name" value="ZF_RING_2"/>
    <property type="match status" value="1"/>
</dbReference>
<keyword evidence="3" id="KW-0862">Zinc</keyword>
<dbReference type="InterPro" id="IPR017907">
    <property type="entry name" value="Znf_RING_CS"/>
</dbReference>
<dbReference type="GO" id="GO:0043022">
    <property type="term" value="F:ribosome binding"/>
    <property type="evidence" value="ECO:0007669"/>
    <property type="project" value="TreeGrafter"/>
</dbReference>
<accession>A0A2A2LMJ6</accession>
<reference evidence="7 8" key="1">
    <citation type="journal article" date="2017" name="Curr. Biol.">
        <title>Genome architecture and evolution of a unichromosomal asexual nematode.</title>
        <authorList>
            <person name="Fradin H."/>
            <person name="Zegar C."/>
            <person name="Gutwein M."/>
            <person name="Lucas J."/>
            <person name="Kovtun M."/>
            <person name="Corcoran D."/>
            <person name="Baugh L.R."/>
            <person name="Kiontke K."/>
            <person name="Gunsalus K."/>
            <person name="Fitch D.H."/>
            <person name="Piano F."/>
        </authorList>
    </citation>
    <scope>NUCLEOTIDE SEQUENCE [LARGE SCALE GENOMIC DNA]</scope>
    <source>
        <strain evidence="7">PF1309</strain>
    </source>
</reference>
<keyword evidence="8" id="KW-1185">Reference proteome</keyword>
<feature type="region of interest" description="Disordered" evidence="5">
    <location>
        <begin position="289"/>
        <end position="321"/>
    </location>
</feature>
<comment type="caution">
    <text evidence="7">The sequence shown here is derived from an EMBL/GenBank/DDBJ whole genome shotgun (WGS) entry which is preliminary data.</text>
</comment>
<keyword evidence="1" id="KW-0479">Metal-binding</keyword>
<organism evidence="7 8">
    <name type="scientific">Diploscapter pachys</name>
    <dbReference type="NCBI Taxonomy" id="2018661"/>
    <lineage>
        <taxon>Eukaryota</taxon>
        <taxon>Metazoa</taxon>
        <taxon>Ecdysozoa</taxon>
        <taxon>Nematoda</taxon>
        <taxon>Chromadorea</taxon>
        <taxon>Rhabditida</taxon>
        <taxon>Rhabditina</taxon>
        <taxon>Rhabditomorpha</taxon>
        <taxon>Rhabditoidea</taxon>
        <taxon>Rhabditidae</taxon>
        <taxon>Diploscapter</taxon>
    </lineage>
</organism>
<dbReference type="InterPro" id="IPR013087">
    <property type="entry name" value="Znf_C2H2_type"/>
</dbReference>
<dbReference type="SMART" id="SM00355">
    <property type="entry name" value="ZnF_C2H2"/>
    <property type="match status" value="3"/>
</dbReference>
<feature type="domain" description="RING-type" evidence="6">
    <location>
        <begin position="98"/>
        <end position="138"/>
    </location>
</feature>
<evidence type="ECO:0000256" key="3">
    <source>
        <dbReference type="ARBA" id="ARBA00022833"/>
    </source>
</evidence>
<dbReference type="EMBL" id="LIAE01006566">
    <property type="protein sequence ID" value="PAV87471.1"/>
    <property type="molecule type" value="Genomic_DNA"/>
</dbReference>
<dbReference type="AlphaFoldDB" id="A0A2A2LMJ6"/>
<evidence type="ECO:0000256" key="2">
    <source>
        <dbReference type="ARBA" id="ARBA00022771"/>
    </source>
</evidence>
<dbReference type="GO" id="GO:0016567">
    <property type="term" value="P:protein ubiquitination"/>
    <property type="evidence" value="ECO:0007669"/>
    <property type="project" value="TreeGrafter"/>
</dbReference>
<dbReference type="PROSITE" id="PS00518">
    <property type="entry name" value="ZF_RING_1"/>
    <property type="match status" value="1"/>
</dbReference>
<dbReference type="InterPro" id="IPR013083">
    <property type="entry name" value="Znf_RING/FYVE/PHD"/>
</dbReference>
<protein>
    <recommendedName>
        <fullName evidence="6">RING-type domain-containing protein</fullName>
    </recommendedName>
</protein>
<feature type="compositionally biased region" description="Polar residues" evidence="5">
    <location>
        <begin position="408"/>
        <end position="423"/>
    </location>
</feature>
<proteinExistence type="predicted"/>
<evidence type="ECO:0000256" key="4">
    <source>
        <dbReference type="PROSITE-ProRule" id="PRU00175"/>
    </source>
</evidence>
<feature type="compositionally biased region" description="Basic and acidic residues" evidence="5">
    <location>
        <begin position="289"/>
        <end position="306"/>
    </location>
</feature>
<dbReference type="InterPro" id="IPR001841">
    <property type="entry name" value="Znf_RING"/>
</dbReference>
<evidence type="ECO:0000313" key="8">
    <source>
        <dbReference type="Proteomes" id="UP000218231"/>
    </source>
</evidence>
<dbReference type="InterPro" id="IPR044288">
    <property type="entry name" value="ZNF598/HEL2"/>
</dbReference>
<dbReference type="STRING" id="2018661.A0A2A2LMJ6"/>
<feature type="compositionally biased region" description="Low complexity" evidence="5">
    <location>
        <begin position="36"/>
        <end position="55"/>
    </location>
</feature>
<sequence length="491" mass="54180">MESEGRHQERDEKNSNSGDKPDQSKKPDKSYNKNVNNNRRTQGSNRNNSNRNQGGSYRGSGRRTVINHSVDMNKYKKMISAAEDNFSDIKRGKITKECDICCKANDVFAVGVCRHPICVECALRIRILQQSNQCPVCRGEVETLYFVEASNDPAAIPLIFPLTGHPDEERYKVRFENAKAGTTYEKYLSHVCKICVGDDGERKEFPTFMSLRQHMASQHSQSYCHICTENLNLFSRKHEELVKHYGDRHFLCESETCKAMGIAFPTKIDLALHRTTAHRETNNLLDFQFSDRDRRQNVSRGNDRGHPPPPQTSGAARPAAGGSQRIVVIPAPAQPAVPTSDPSEFVVVPSAQSKQGKSSVKNKMNVAPAYQPQAVDFPGLPLNGPPGLPAPQVVKPNDFPRLPKSKPQIASNSRPTPSNSASGSIGPPPGFTAVQTPNDFPRLPKSAPVAAQPSIFVPPKKVTPVKLPAKQTPVAARPPPAQRQVFFLILL</sequence>
<dbReference type="GO" id="GO:0072344">
    <property type="term" value="P:rescue of stalled ribosome"/>
    <property type="evidence" value="ECO:0007669"/>
    <property type="project" value="InterPro"/>
</dbReference>
<evidence type="ECO:0000256" key="5">
    <source>
        <dbReference type="SAM" id="MobiDB-lite"/>
    </source>
</evidence>